<dbReference type="Proteomes" id="UP001164250">
    <property type="component" value="Chromosome 2"/>
</dbReference>
<proteinExistence type="predicted"/>
<evidence type="ECO:0000313" key="2">
    <source>
        <dbReference type="Proteomes" id="UP001164250"/>
    </source>
</evidence>
<keyword evidence="2" id="KW-1185">Reference proteome</keyword>
<name>A0ACC1C2I9_9ROSI</name>
<protein>
    <submittedName>
        <fullName evidence="1">Uncharacterized protein</fullName>
    </submittedName>
</protein>
<reference evidence="2" key="1">
    <citation type="journal article" date="2023" name="G3 (Bethesda)">
        <title>Genome assembly and association tests identify interacting loci associated with vigor, precocity, and sex in interspecific pistachio rootstocks.</title>
        <authorList>
            <person name="Palmer W."/>
            <person name="Jacygrad E."/>
            <person name="Sagayaradj S."/>
            <person name="Cavanaugh K."/>
            <person name="Han R."/>
            <person name="Bertier L."/>
            <person name="Beede B."/>
            <person name="Kafkas S."/>
            <person name="Golino D."/>
            <person name="Preece J."/>
            <person name="Michelmore R."/>
        </authorList>
    </citation>
    <scope>NUCLEOTIDE SEQUENCE [LARGE SCALE GENOMIC DNA]</scope>
</reference>
<organism evidence="1 2">
    <name type="scientific">Pistacia atlantica</name>
    <dbReference type="NCBI Taxonomy" id="434234"/>
    <lineage>
        <taxon>Eukaryota</taxon>
        <taxon>Viridiplantae</taxon>
        <taxon>Streptophyta</taxon>
        <taxon>Embryophyta</taxon>
        <taxon>Tracheophyta</taxon>
        <taxon>Spermatophyta</taxon>
        <taxon>Magnoliopsida</taxon>
        <taxon>eudicotyledons</taxon>
        <taxon>Gunneridae</taxon>
        <taxon>Pentapetalae</taxon>
        <taxon>rosids</taxon>
        <taxon>malvids</taxon>
        <taxon>Sapindales</taxon>
        <taxon>Anacardiaceae</taxon>
        <taxon>Pistacia</taxon>
    </lineage>
</organism>
<comment type="caution">
    <text evidence="1">The sequence shown here is derived from an EMBL/GenBank/DDBJ whole genome shotgun (WGS) entry which is preliminary data.</text>
</comment>
<evidence type="ECO:0000313" key="1">
    <source>
        <dbReference type="EMBL" id="KAJ0106345.1"/>
    </source>
</evidence>
<dbReference type="EMBL" id="CM047898">
    <property type="protein sequence ID" value="KAJ0106345.1"/>
    <property type="molecule type" value="Genomic_DNA"/>
</dbReference>
<sequence length="66" mass="7356">MDLLFFNLPQNSTTVATETPNSRKRSPTRPVSSPLSPLTSSTLWPSYAPSYWKSASTHHLLCRCCS</sequence>
<accession>A0ACC1C2I9</accession>
<gene>
    <name evidence="1" type="ORF">Patl1_18172</name>
</gene>